<reference evidence="2" key="1">
    <citation type="submission" date="2014-03" db="EMBL/GenBank/DDBJ databases">
        <authorList>
            <person name="Aksoy S."/>
            <person name="Warren W."/>
            <person name="Wilson R.K."/>
        </authorList>
    </citation>
    <scope>NUCLEOTIDE SEQUENCE [LARGE SCALE GENOMIC DNA]</scope>
    <source>
        <strain evidence="2">IAEA</strain>
    </source>
</reference>
<accession>A0A1A9Z328</accession>
<proteinExistence type="predicted"/>
<dbReference type="EnsemblMetazoa" id="GPAI002306-RA">
    <property type="protein sequence ID" value="GPAI002306-PA"/>
    <property type="gene ID" value="GPAI002306"/>
</dbReference>
<protein>
    <submittedName>
        <fullName evidence="1">Uncharacterized protein</fullName>
    </submittedName>
</protein>
<sequence>MHKRIIRIFQYPLNELTTRSIRCKDSGTCNDASVVKRKLKNIGIYSLDACDILTNPITIIKANGSSHHQRYTIVRAEGNRGGTPSAYSSNNIDHNLNITANDKVSITVNANASTTADRLAF</sequence>
<organism evidence="1 2">
    <name type="scientific">Glossina pallidipes</name>
    <name type="common">Tsetse fly</name>
    <dbReference type="NCBI Taxonomy" id="7398"/>
    <lineage>
        <taxon>Eukaryota</taxon>
        <taxon>Metazoa</taxon>
        <taxon>Ecdysozoa</taxon>
        <taxon>Arthropoda</taxon>
        <taxon>Hexapoda</taxon>
        <taxon>Insecta</taxon>
        <taxon>Pterygota</taxon>
        <taxon>Neoptera</taxon>
        <taxon>Endopterygota</taxon>
        <taxon>Diptera</taxon>
        <taxon>Brachycera</taxon>
        <taxon>Muscomorpha</taxon>
        <taxon>Hippoboscoidea</taxon>
        <taxon>Glossinidae</taxon>
        <taxon>Glossina</taxon>
    </lineage>
</organism>
<evidence type="ECO:0000313" key="1">
    <source>
        <dbReference type="EnsemblMetazoa" id="GPAI002306-PA"/>
    </source>
</evidence>
<reference evidence="1" key="2">
    <citation type="submission" date="2020-05" db="UniProtKB">
        <authorList>
            <consortium name="EnsemblMetazoa"/>
        </authorList>
    </citation>
    <scope>IDENTIFICATION</scope>
    <source>
        <strain evidence="1">IAEA</strain>
    </source>
</reference>
<keyword evidence="2" id="KW-1185">Reference proteome</keyword>
<evidence type="ECO:0000313" key="2">
    <source>
        <dbReference type="Proteomes" id="UP000092445"/>
    </source>
</evidence>
<dbReference type="Proteomes" id="UP000092445">
    <property type="component" value="Unassembled WGS sequence"/>
</dbReference>
<dbReference type="AlphaFoldDB" id="A0A1A9Z328"/>
<name>A0A1A9Z328_GLOPL</name>
<dbReference type="VEuPathDB" id="VectorBase:GPAI002306"/>